<sequence length="85" mass="9535">MMNQSKTTFPGLSIMTVEEVRVMAKVCQAEGDNPEEISEIINCVDDCLSILKSASVINRMRGKRAWNRLGARDIVAQRVLQLNLK</sequence>
<dbReference type="RefSeq" id="WP_130058413.1">
    <property type="nucleotide sequence ID" value="NZ_RCXT01000003.1"/>
</dbReference>
<gene>
    <name evidence="1" type="ORF">F3F73_05910</name>
</gene>
<accession>A0A7J4XLU6</accession>
<proteinExistence type="predicted"/>
<dbReference type="EMBL" id="VWMK01000004">
    <property type="protein sequence ID" value="KAA3767928.1"/>
    <property type="molecule type" value="Genomic_DNA"/>
</dbReference>
<name>A0A7J4XLU6_9BACE</name>
<evidence type="ECO:0000313" key="2">
    <source>
        <dbReference type="Proteomes" id="UP000422221"/>
    </source>
</evidence>
<dbReference type="Proteomes" id="UP000422221">
    <property type="component" value="Unassembled WGS sequence"/>
</dbReference>
<protein>
    <submittedName>
        <fullName evidence="1">Uncharacterized protein</fullName>
    </submittedName>
</protein>
<reference evidence="1 2" key="1">
    <citation type="journal article" date="2019" name="Nat. Med.">
        <title>A library of human gut bacterial isolates paired with longitudinal multiomics data enables mechanistic microbiome research.</title>
        <authorList>
            <person name="Poyet M."/>
            <person name="Groussin M."/>
            <person name="Gibbons S.M."/>
            <person name="Avila-Pacheco J."/>
            <person name="Jiang X."/>
            <person name="Kearney S.M."/>
            <person name="Perrotta A.R."/>
            <person name="Berdy B."/>
            <person name="Zhao S."/>
            <person name="Lieberman T.D."/>
            <person name="Swanson P.K."/>
            <person name="Smith M."/>
            <person name="Roesemann S."/>
            <person name="Alexander J.E."/>
            <person name="Rich S.A."/>
            <person name="Livny J."/>
            <person name="Vlamakis H."/>
            <person name="Clish C."/>
            <person name="Bullock K."/>
            <person name="Deik A."/>
            <person name="Scott J."/>
            <person name="Pierce K.A."/>
            <person name="Xavier R.J."/>
            <person name="Alm E.J."/>
        </authorList>
    </citation>
    <scope>NUCLEOTIDE SEQUENCE [LARGE SCALE GENOMIC DNA]</scope>
    <source>
        <strain evidence="1 2">BIOML-A10</strain>
    </source>
</reference>
<evidence type="ECO:0000313" key="1">
    <source>
        <dbReference type="EMBL" id="KAA3767928.1"/>
    </source>
</evidence>
<comment type="caution">
    <text evidence="1">The sequence shown here is derived from an EMBL/GenBank/DDBJ whole genome shotgun (WGS) entry which is preliminary data.</text>
</comment>
<dbReference type="AlphaFoldDB" id="A0A7J4XLU6"/>
<organism evidence="1 2">
    <name type="scientific">Bacteroides salyersiae</name>
    <dbReference type="NCBI Taxonomy" id="291644"/>
    <lineage>
        <taxon>Bacteria</taxon>
        <taxon>Pseudomonadati</taxon>
        <taxon>Bacteroidota</taxon>
        <taxon>Bacteroidia</taxon>
        <taxon>Bacteroidales</taxon>
        <taxon>Bacteroidaceae</taxon>
        <taxon>Bacteroides</taxon>
    </lineage>
</organism>